<sequence>LKHATLFFPHEMPNLAQVIPVMDEIDDRLTAQANNEYSLAIRAPLGLAKKTLNRYYSCTDESEAYRIVSEFILS</sequence>
<keyword evidence="2" id="KW-1185">Reference proteome</keyword>
<organism evidence="1 2">
    <name type="scientific">Hypholoma sublateritium (strain FD-334 SS-4)</name>
    <dbReference type="NCBI Taxonomy" id="945553"/>
    <lineage>
        <taxon>Eukaryota</taxon>
        <taxon>Fungi</taxon>
        <taxon>Dikarya</taxon>
        <taxon>Basidiomycota</taxon>
        <taxon>Agaricomycotina</taxon>
        <taxon>Agaricomycetes</taxon>
        <taxon>Agaricomycetidae</taxon>
        <taxon>Agaricales</taxon>
        <taxon>Agaricineae</taxon>
        <taxon>Strophariaceae</taxon>
        <taxon>Hypholoma</taxon>
    </lineage>
</organism>
<dbReference type="OrthoDB" id="3359487at2759"/>
<gene>
    <name evidence="1" type="ORF">HYPSUDRAFT_151818</name>
</gene>
<evidence type="ECO:0000313" key="2">
    <source>
        <dbReference type="Proteomes" id="UP000054270"/>
    </source>
</evidence>
<reference evidence="2" key="1">
    <citation type="submission" date="2014-04" db="EMBL/GenBank/DDBJ databases">
        <title>Evolutionary Origins and Diversification of the Mycorrhizal Mutualists.</title>
        <authorList>
            <consortium name="DOE Joint Genome Institute"/>
            <consortium name="Mycorrhizal Genomics Consortium"/>
            <person name="Kohler A."/>
            <person name="Kuo A."/>
            <person name="Nagy L.G."/>
            <person name="Floudas D."/>
            <person name="Copeland A."/>
            <person name="Barry K.W."/>
            <person name="Cichocki N."/>
            <person name="Veneault-Fourrey C."/>
            <person name="LaButti K."/>
            <person name="Lindquist E.A."/>
            <person name="Lipzen A."/>
            <person name="Lundell T."/>
            <person name="Morin E."/>
            <person name="Murat C."/>
            <person name="Riley R."/>
            <person name="Ohm R."/>
            <person name="Sun H."/>
            <person name="Tunlid A."/>
            <person name="Henrissat B."/>
            <person name="Grigoriev I.V."/>
            <person name="Hibbett D.S."/>
            <person name="Martin F."/>
        </authorList>
    </citation>
    <scope>NUCLEOTIDE SEQUENCE [LARGE SCALE GENOMIC DNA]</scope>
    <source>
        <strain evidence="2">FD-334 SS-4</strain>
    </source>
</reference>
<dbReference type="OMA" id="MWINTAH"/>
<dbReference type="STRING" id="945553.A0A0D2LR12"/>
<name>A0A0D2LR12_HYPSF</name>
<feature type="non-terminal residue" evidence="1">
    <location>
        <position position="1"/>
    </location>
</feature>
<accession>A0A0D2LR12</accession>
<protein>
    <submittedName>
        <fullName evidence="1">Uncharacterized protein</fullName>
    </submittedName>
</protein>
<evidence type="ECO:0000313" key="1">
    <source>
        <dbReference type="EMBL" id="KJA13233.1"/>
    </source>
</evidence>
<dbReference type="EMBL" id="KN817766">
    <property type="protein sequence ID" value="KJA13233.1"/>
    <property type="molecule type" value="Genomic_DNA"/>
</dbReference>
<dbReference type="AlphaFoldDB" id="A0A0D2LR12"/>
<proteinExistence type="predicted"/>
<dbReference type="Proteomes" id="UP000054270">
    <property type="component" value="Unassembled WGS sequence"/>
</dbReference>